<dbReference type="PANTHER" id="PTHR12126">
    <property type="entry name" value="NADH-UBIQUINONE OXIDOREDUCTASE 39 KDA SUBUNIT-RELATED"/>
    <property type="match status" value="1"/>
</dbReference>
<proteinExistence type="predicted"/>
<protein>
    <submittedName>
        <fullName evidence="2">NAD(P)H-binding protein</fullName>
    </submittedName>
</protein>
<keyword evidence="3" id="KW-1185">Reference proteome</keyword>
<comment type="caution">
    <text evidence="2">The sequence shown here is derived from an EMBL/GenBank/DDBJ whole genome shotgun (WGS) entry which is preliminary data.</text>
</comment>
<dbReference type="InterPro" id="IPR036291">
    <property type="entry name" value="NAD(P)-bd_dom_sf"/>
</dbReference>
<feature type="domain" description="NAD(P)-binding" evidence="1">
    <location>
        <begin position="7"/>
        <end position="134"/>
    </location>
</feature>
<name>A0ABP9J2Z0_9ACTN</name>
<dbReference type="Gene3D" id="3.40.50.720">
    <property type="entry name" value="NAD(P)-binding Rossmann-like Domain"/>
    <property type="match status" value="1"/>
</dbReference>
<dbReference type="Pfam" id="PF13460">
    <property type="entry name" value="NAD_binding_10"/>
    <property type="match status" value="1"/>
</dbReference>
<dbReference type="InterPro" id="IPR016040">
    <property type="entry name" value="NAD(P)-bd_dom"/>
</dbReference>
<dbReference type="RefSeq" id="WP_345651585.1">
    <property type="nucleotide sequence ID" value="NZ_BAABKB010000016.1"/>
</dbReference>
<reference evidence="3" key="1">
    <citation type="journal article" date="2019" name="Int. J. Syst. Evol. Microbiol.">
        <title>The Global Catalogue of Microorganisms (GCM) 10K type strain sequencing project: providing services to taxonomists for standard genome sequencing and annotation.</title>
        <authorList>
            <consortium name="The Broad Institute Genomics Platform"/>
            <consortium name="The Broad Institute Genome Sequencing Center for Infectious Disease"/>
            <person name="Wu L."/>
            <person name="Ma J."/>
        </authorList>
    </citation>
    <scope>NUCLEOTIDE SEQUENCE [LARGE SCALE GENOMIC DNA]</scope>
    <source>
        <strain evidence="3">JCM 18409</strain>
    </source>
</reference>
<organism evidence="2 3">
    <name type="scientific">Streptomyces siamensis</name>
    <dbReference type="NCBI Taxonomy" id="1274986"/>
    <lineage>
        <taxon>Bacteria</taxon>
        <taxon>Bacillati</taxon>
        <taxon>Actinomycetota</taxon>
        <taxon>Actinomycetes</taxon>
        <taxon>Kitasatosporales</taxon>
        <taxon>Streptomycetaceae</taxon>
        <taxon>Streptomyces</taxon>
    </lineage>
</organism>
<dbReference type="Proteomes" id="UP001501759">
    <property type="component" value="Unassembled WGS sequence"/>
</dbReference>
<dbReference type="InterPro" id="IPR051207">
    <property type="entry name" value="ComplexI_NDUFA9_subunit"/>
</dbReference>
<dbReference type="SUPFAM" id="SSF51735">
    <property type="entry name" value="NAD(P)-binding Rossmann-fold domains"/>
    <property type="match status" value="1"/>
</dbReference>
<dbReference type="EMBL" id="BAABKB010000016">
    <property type="protein sequence ID" value="GAA5017066.1"/>
    <property type="molecule type" value="Genomic_DNA"/>
</dbReference>
<accession>A0ABP9J2Z0</accession>
<sequence length="247" mass="25651">MKIAVAGGTGVAGRAVVEELRARGHVPVVLSRGHGVDLVSGSGLYAALTGVEAVIDVSNVTTNRKSVAVGFFDKAGRNLLGAAERAGVRHLVTPSIVGVDRVGHPYYTGKLRQEEIIQGGVVPWTILRATQFYEFVGQALSGVPGPIALVPTAVVQPIAVREVAEALVDLALGSPRGMAPELAGPQVESLVDLARRLIAAGGARRRPVVPLYLPGAMRKGGLLPTGPGPRGTQTFADWLKEESPATP</sequence>
<dbReference type="PANTHER" id="PTHR12126:SF11">
    <property type="entry name" value="NADH DEHYDROGENASE [UBIQUINONE] 1 ALPHA SUBCOMPLEX SUBUNIT 9, MITOCHONDRIAL"/>
    <property type="match status" value="1"/>
</dbReference>
<evidence type="ECO:0000259" key="1">
    <source>
        <dbReference type="Pfam" id="PF13460"/>
    </source>
</evidence>
<evidence type="ECO:0000313" key="3">
    <source>
        <dbReference type="Proteomes" id="UP001501759"/>
    </source>
</evidence>
<gene>
    <name evidence="2" type="ORF">GCM10023335_43370</name>
</gene>
<evidence type="ECO:0000313" key="2">
    <source>
        <dbReference type="EMBL" id="GAA5017066.1"/>
    </source>
</evidence>